<dbReference type="PANTHER" id="PTHR34996:SF3">
    <property type="entry name" value="OS06G0327400 PROTEIN"/>
    <property type="match status" value="1"/>
</dbReference>
<reference evidence="2" key="1">
    <citation type="journal article" date="2023" name="GigaByte">
        <title>Genome assembly of the bearded iris, Iris pallida Lam.</title>
        <authorList>
            <person name="Bruccoleri R.E."/>
            <person name="Oakeley E.J."/>
            <person name="Faust A.M.E."/>
            <person name="Altorfer M."/>
            <person name="Dessus-Babus S."/>
            <person name="Burckhardt D."/>
            <person name="Oertli M."/>
            <person name="Naumann U."/>
            <person name="Petersen F."/>
            <person name="Wong J."/>
        </authorList>
    </citation>
    <scope>NUCLEOTIDE SEQUENCE</scope>
    <source>
        <strain evidence="2">GSM-AAB239-AS_SAM_17_03QT</strain>
    </source>
</reference>
<evidence type="ECO:0000313" key="2">
    <source>
        <dbReference type="EMBL" id="KAJ6808543.1"/>
    </source>
</evidence>
<dbReference type="AlphaFoldDB" id="A0AAX6EWZ6"/>
<evidence type="ECO:0000256" key="1">
    <source>
        <dbReference type="SAM" id="MobiDB-lite"/>
    </source>
</evidence>
<accession>A0AAX6EWZ6</accession>
<reference evidence="2" key="2">
    <citation type="submission" date="2023-04" db="EMBL/GenBank/DDBJ databases">
        <authorList>
            <person name="Bruccoleri R.E."/>
            <person name="Oakeley E.J."/>
            <person name="Faust A.-M."/>
            <person name="Dessus-Babus S."/>
            <person name="Altorfer M."/>
            <person name="Burckhardt D."/>
            <person name="Oertli M."/>
            <person name="Naumann U."/>
            <person name="Petersen F."/>
            <person name="Wong J."/>
        </authorList>
    </citation>
    <scope>NUCLEOTIDE SEQUENCE</scope>
    <source>
        <strain evidence="2">GSM-AAB239-AS_SAM_17_03QT</strain>
        <tissue evidence="2">Leaf</tissue>
    </source>
</reference>
<comment type="caution">
    <text evidence="2">The sequence shown here is derived from an EMBL/GenBank/DDBJ whole genome shotgun (WGS) entry which is preliminary data.</text>
</comment>
<name>A0AAX6EWZ6_IRIPA</name>
<dbReference type="Proteomes" id="UP001140949">
    <property type="component" value="Unassembled WGS sequence"/>
</dbReference>
<sequence>MLQVVNGSSEREKGGSSRRKGLILRVGRQTEYKTTTSSSRACMRSNSFYAEAIADCLDFKRNSSSSVDDTVDEVRHAGEES</sequence>
<keyword evidence="3" id="KW-1185">Reference proteome</keyword>
<dbReference type="PANTHER" id="PTHR34996">
    <property type="entry name" value="OS06G0327400 PROTEIN"/>
    <property type="match status" value="1"/>
</dbReference>
<organism evidence="2 3">
    <name type="scientific">Iris pallida</name>
    <name type="common">Sweet iris</name>
    <dbReference type="NCBI Taxonomy" id="29817"/>
    <lineage>
        <taxon>Eukaryota</taxon>
        <taxon>Viridiplantae</taxon>
        <taxon>Streptophyta</taxon>
        <taxon>Embryophyta</taxon>
        <taxon>Tracheophyta</taxon>
        <taxon>Spermatophyta</taxon>
        <taxon>Magnoliopsida</taxon>
        <taxon>Liliopsida</taxon>
        <taxon>Asparagales</taxon>
        <taxon>Iridaceae</taxon>
        <taxon>Iridoideae</taxon>
        <taxon>Irideae</taxon>
        <taxon>Iris</taxon>
    </lineage>
</organism>
<dbReference type="EMBL" id="JANAVB010033255">
    <property type="protein sequence ID" value="KAJ6808543.1"/>
    <property type="molecule type" value="Genomic_DNA"/>
</dbReference>
<evidence type="ECO:0000313" key="3">
    <source>
        <dbReference type="Proteomes" id="UP001140949"/>
    </source>
</evidence>
<gene>
    <name evidence="2" type="ORF">M6B38_167490</name>
</gene>
<protein>
    <submittedName>
        <fullName evidence="2">Uncharacterized protein</fullName>
    </submittedName>
</protein>
<feature type="region of interest" description="Disordered" evidence="1">
    <location>
        <begin position="1"/>
        <end position="21"/>
    </location>
</feature>
<proteinExistence type="predicted"/>